<dbReference type="AlphaFoldDB" id="A0A1C7EBX6"/>
<evidence type="ECO:0000313" key="3">
    <source>
        <dbReference type="Proteomes" id="UP000092650"/>
    </source>
</evidence>
<name>A0A1C7EBX6_9BACL</name>
<sequence length="99" mass="11163">MPKCENCGVLWTWAQTVCRLCTLGEGMKCPSCREEQFVTMESRKKTSLFVFAAPLLMFISVAFGINPFASLALFLASFLIILGIYPFVIELTDERGPMW</sequence>
<evidence type="ECO:0008006" key="4">
    <source>
        <dbReference type="Google" id="ProtNLM"/>
    </source>
</evidence>
<reference evidence="2" key="1">
    <citation type="submission" date="2016-10" db="EMBL/GenBank/DDBJ databases">
        <authorList>
            <person name="See-Too W.S."/>
        </authorList>
    </citation>
    <scope>NUCLEOTIDE SEQUENCE [LARGE SCALE GENOMIC DNA]</scope>
    <source>
        <strain evidence="2">DSM 23997</strain>
    </source>
</reference>
<accession>A0A1C7EBX6</accession>
<dbReference type="Proteomes" id="UP000092650">
    <property type="component" value="Chromosome"/>
</dbReference>
<evidence type="ECO:0000313" key="2">
    <source>
        <dbReference type="EMBL" id="ANU21206.1"/>
    </source>
</evidence>
<dbReference type="STRING" id="1038856.BBI15_13940"/>
<organism evidence="2 3">
    <name type="scientific">Planococcus plakortidis</name>
    <dbReference type="NCBI Taxonomy" id="1038856"/>
    <lineage>
        <taxon>Bacteria</taxon>
        <taxon>Bacillati</taxon>
        <taxon>Bacillota</taxon>
        <taxon>Bacilli</taxon>
        <taxon>Bacillales</taxon>
        <taxon>Caryophanaceae</taxon>
        <taxon>Planococcus</taxon>
    </lineage>
</organism>
<dbReference type="NCBIfam" id="TIGR04104">
    <property type="entry name" value="cxxc_20_cxxc"/>
    <property type="match status" value="1"/>
</dbReference>
<keyword evidence="1" id="KW-0472">Membrane</keyword>
<gene>
    <name evidence="2" type="ORF">BBI15_13940</name>
</gene>
<dbReference type="KEGG" id="ppla:BBI15_13940"/>
<proteinExistence type="predicted"/>
<evidence type="ECO:0000256" key="1">
    <source>
        <dbReference type="SAM" id="Phobius"/>
    </source>
</evidence>
<dbReference type="InterPro" id="IPR026369">
    <property type="entry name" value="CxxC_20_CxxC"/>
</dbReference>
<protein>
    <recommendedName>
        <fullName evidence="4">Cxxc_20_cxxc protein</fullName>
    </recommendedName>
</protein>
<keyword evidence="1" id="KW-1133">Transmembrane helix</keyword>
<keyword evidence="1" id="KW-0812">Transmembrane</keyword>
<keyword evidence="3" id="KW-1185">Reference proteome</keyword>
<feature type="transmembrane region" description="Helical" evidence="1">
    <location>
        <begin position="71"/>
        <end position="89"/>
    </location>
</feature>
<feature type="transmembrane region" description="Helical" evidence="1">
    <location>
        <begin position="48"/>
        <end position="65"/>
    </location>
</feature>
<dbReference type="EMBL" id="CP016539">
    <property type="protein sequence ID" value="ANU21206.1"/>
    <property type="molecule type" value="Genomic_DNA"/>
</dbReference>